<dbReference type="SUPFAM" id="SSF53300">
    <property type="entry name" value="vWA-like"/>
    <property type="match status" value="1"/>
</dbReference>
<feature type="domain" description="Putative metallopeptidase" evidence="2">
    <location>
        <begin position="94"/>
        <end position="298"/>
    </location>
</feature>
<name>A0A1V1HYF8_9FIRM</name>
<dbReference type="InterPro" id="IPR036465">
    <property type="entry name" value="vWFA_dom_sf"/>
</dbReference>
<feature type="domain" description="VWA-like" evidence="1">
    <location>
        <begin position="315"/>
        <end position="440"/>
    </location>
</feature>
<dbReference type="Gene3D" id="3.40.50.410">
    <property type="entry name" value="von Willebrand factor, type A domain"/>
    <property type="match status" value="1"/>
</dbReference>
<reference evidence="3 4" key="1">
    <citation type="submission" date="2014-04" db="EMBL/GenBank/DDBJ databases">
        <authorList>
            <person name="Hornung B.V."/>
        </authorList>
    </citation>
    <scope>NUCLEOTIDE SEQUENCE [LARGE SCALE GENOMIC DNA]</scope>
    <source>
        <strain evidence="3 4">CRIB</strain>
    </source>
</reference>
<dbReference type="Pfam" id="PF13203">
    <property type="entry name" value="DUF2201_N"/>
    <property type="match status" value="1"/>
</dbReference>
<sequence length="469" mass="54856">MESYFDKQAKYLYDKAEEIINTYAMLKSNKKGEKFEIDIPQDFKNEFFKLVDKVNLSLMEDKDNFYGYFLFQTLRDIRFDISSPTAVNFKGAKYVIYFNPIIFLSLDMKQMESTIKHEILHILSLHLLRGKELKNKYSTLAINIAMDVVVNQYLNYLPPYATTLQWLNSNYNLKLEPYESFEYYVEKIQMELDLQEVDENGEEVDNHENENIETEYNPEHTHDVWEESDEIDEKTLKEFTEKFVSLSQKGEVPNYLGGLISALKNSKGELPWNLYLKKLMGTVESNKKKTITRRNRRQPNRLDLRGELRGHKAEIAVALDTSGSISDEEFKQAIKEVLNIVKNYNHEITIIECDNEIRRTYKVKSVKDIKERINIRGGTKFTPVFEYANKKKLNLLVYFTDGKGEDRLEVIPRGYKVLWVISGRGDKLSLNNPYGAVKKLSKVEVKEDTIDMSDVRDDGYSMNNQQPML</sequence>
<organism evidence="3 4">
    <name type="scientific">Romboutsia ilealis</name>
    <dbReference type="NCBI Taxonomy" id="1115758"/>
    <lineage>
        <taxon>Bacteria</taxon>
        <taxon>Bacillati</taxon>
        <taxon>Bacillota</taxon>
        <taxon>Clostridia</taxon>
        <taxon>Peptostreptococcales</taxon>
        <taxon>Peptostreptococcaceae</taxon>
        <taxon>Romboutsia</taxon>
    </lineage>
</organism>
<evidence type="ECO:0000259" key="1">
    <source>
        <dbReference type="Pfam" id="PF09967"/>
    </source>
</evidence>
<evidence type="ECO:0000313" key="4">
    <source>
        <dbReference type="Proteomes" id="UP000245622"/>
    </source>
</evidence>
<dbReference type="RefSeq" id="WP_180702760.1">
    <property type="nucleotide sequence ID" value="NZ_LN555523.1"/>
</dbReference>
<dbReference type="PANTHER" id="PTHR38730:SF1">
    <property type="entry name" value="SLL7028 PROTEIN"/>
    <property type="match status" value="1"/>
</dbReference>
<dbReference type="Pfam" id="PF09967">
    <property type="entry name" value="DUF2201"/>
    <property type="match status" value="1"/>
</dbReference>
<proteinExistence type="predicted"/>
<dbReference type="AlphaFoldDB" id="A0A1V1HYF8"/>
<gene>
    <name evidence="3" type="ORF">CRIB_251</name>
</gene>
<accession>A0A1V1HYF8</accession>
<evidence type="ECO:0000313" key="3">
    <source>
        <dbReference type="EMBL" id="CED93008.1"/>
    </source>
</evidence>
<dbReference type="Proteomes" id="UP000245622">
    <property type="component" value="Chromosome 1"/>
</dbReference>
<dbReference type="PANTHER" id="PTHR38730">
    <property type="entry name" value="SLL7028 PROTEIN"/>
    <property type="match status" value="1"/>
</dbReference>
<keyword evidence="4" id="KW-1185">Reference proteome</keyword>
<dbReference type="InterPro" id="IPR025154">
    <property type="entry name" value="Put_metallopeptidase_dom"/>
</dbReference>
<evidence type="ECO:0000259" key="2">
    <source>
        <dbReference type="Pfam" id="PF13203"/>
    </source>
</evidence>
<dbReference type="GeneID" id="82204428"/>
<protein>
    <submittedName>
        <fullName evidence="3">von Willebrand factor type A</fullName>
    </submittedName>
</protein>
<dbReference type="InterPro" id="IPR018698">
    <property type="entry name" value="VWA-like_dom"/>
</dbReference>
<dbReference type="EMBL" id="LN555523">
    <property type="protein sequence ID" value="CED93008.1"/>
    <property type="molecule type" value="Genomic_DNA"/>
</dbReference>
<dbReference type="KEGG" id="ril:CRIB_251"/>